<evidence type="ECO:0000256" key="1">
    <source>
        <dbReference type="SAM" id="Phobius"/>
    </source>
</evidence>
<dbReference type="InterPro" id="IPR045584">
    <property type="entry name" value="Pilin-like"/>
</dbReference>
<dbReference type="PANTHER" id="PTHR30093:SF2">
    <property type="entry name" value="TYPE II SECRETION SYSTEM PROTEIN H"/>
    <property type="match status" value="1"/>
</dbReference>
<feature type="transmembrane region" description="Helical" evidence="1">
    <location>
        <begin position="12"/>
        <end position="30"/>
    </location>
</feature>
<dbReference type="Pfam" id="PF07596">
    <property type="entry name" value="SBP_bac_10"/>
    <property type="match status" value="1"/>
</dbReference>
<dbReference type="NCBIfam" id="TIGR04294">
    <property type="entry name" value="pre_pil_HX9DG"/>
    <property type="match status" value="1"/>
</dbReference>
<feature type="domain" description="DUF1559" evidence="2">
    <location>
        <begin position="31"/>
        <end position="284"/>
    </location>
</feature>
<evidence type="ECO:0000259" key="2">
    <source>
        <dbReference type="Pfam" id="PF07596"/>
    </source>
</evidence>
<protein>
    <submittedName>
        <fullName evidence="3">Prepilin-type cleavage/methylation domain-containing protein</fullName>
    </submittedName>
</protein>
<dbReference type="Proteomes" id="UP000240009">
    <property type="component" value="Unassembled WGS sequence"/>
</dbReference>
<evidence type="ECO:0000313" key="3">
    <source>
        <dbReference type="EMBL" id="PQO33225.1"/>
    </source>
</evidence>
<name>A0A2S8FM33_9BACT</name>
<organism evidence="3 4">
    <name type="scientific">Blastopirellula marina</name>
    <dbReference type="NCBI Taxonomy" id="124"/>
    <lineage>
        <taxon>Bacteria</taxon>
        <taxon>Pseudomonadati</taxon>
        <taxon>Planctomycetota</taxon>
        <taxon>Planctomycetia</taxon>
        <taxon>Pirellulales</taxon>
        <taxon>Pirellulaceae</taxon>
        <taxon>Blastopirellula</taxon>
    </lineage>
</organism>
<dbReference type="PANTHER" id="PTHR30093">
    <property type="entry name" value="GENERAL SECRETION PATHWAY PROTEIN G"/>
    <property type="match status" value="1"/>
</dbReference>
<dbReference type="SUPFAM" id="SSF54523">
    <property type="entry name" value="Pili subunits"/>
    <property type="match status" value="1"/>
</dbReference>
<dbReference type="PROSITE" id="PS00409">
    <property type="entry name" value="PROKAR_NTER_METHYL"/>
    <property type="match status" value="1"/>
</dbReference>
<keyword evidence="1" id="KW-0812">Transmembrane</keyword>
<evidence type="ECO:0000313" key="4">
    <source>
        <dbReference type="Proteomes" id="UP000240009"/>
    </source>
</evidence>
<dbReference type="Pfam" id="PF07963">
    <property type="entry name" value="N_methyl"/>
    <property type="match status" value="1"/>
</dbReference>
<reference evidence="3 4" key="1">
    <citation type="submission" date="2018-02" db="EMBL/GenBank/DDBJ databases">
        <title>Comparative genomes isolates from brazilian mangrove.</title>
        <authorList>
            <person name="Araujo J.E."/>
            <person name="Taketani R.G."/>
            <person name="Silva M.C.P."/>
            <person name="Loureco M.V."/>
            <person name="Andreote F.D."/>
        </authorList>
    </citation>
    <scope>NUCLEOTIDE SEQUENCE [LARGE SCALE GENOMIC DNA]</scope>
    <source>
        <strain evidence="3 4">HEX-2 MGV</strain>
    </source>
</reference>
<dbReference type="InterPro" id="IPR011453">
    <property type="entry name" value="DUF1559"/>
</dbReference>
<accession>A0A2S8FM33</accession>
<dbReference type="InterPro" id="IPR027558">
    <property type="entry name" value="Pre_pil_HX9DG_C"/>
</dbReference>
<dbReference type="EMBL" id="PUIA01000035">
    <property type="protein sequence ID" value="PQO33225.1"/>
    <property type="molecule type" value="Genomic_DNA"/>
</dbReference>
<dbReference type="AlphaFoldDB" id="A0A2S8FM33"/>
<comment type="caution">
    <text evidence="3">The sequence shown here is derived from an EMBL/GenBank/DDBJ whole genome shotgun (WGS) entry which is preliminary data.</text>
</comment>
<sequence length="304" mass="33346">MNRNRGFTLVELLVVIAIIGVLIALLLPAVQQAREAARRMQCSNNLKQLGLAFHNYHDTYGRFMTGGDTSWQFYAVGWVPRIFPFIEQGTRYDGMEALAANYMMTRSPYRSHNQNDPIFGAVPGITCPSSPLGELSSDQVVSANFPYHNVQGGLHYRGNAGSVDVEFIPATTSGRVGYTKSGIIYPQSRTRFADIIDGTTNTILLGETSKISTGSGFAGLKPWTWGSTSYNANEWLMIDHKMVQYPINFPGSYGNNSTPFSSYHPGGAMFVMCDGSVKFLTETMPLDTLKAIATRHNGEVVSGL</sequence>
<dbReference type="NCBIfam" id="TIGR02532">
    <property type="entry name" value="IV_pilin_GFxxxE"/>
    <property type="match status" value="1"/>
</dbReference>
<dbReference type="Gene3D" id="3.30.700.10">
    <property type="entry name" value="Glycoprotein, Type 4 Pilin"/>
    <property type="match status" value="1"/>
</dbReference>
<dbReference type="OrthoDB" id="246009at2"/>
<keyword evidence="1" id="KW-1133">Transmembrane helix</keyword>
<dbReference type="RefSeq" id="WP_105352774.1">
    <property type="nucleotide sequence ID" value="NZ_PUIA01000035.1"/>
</dbReference>
<keyword evidence="1" id="KW-0472">Membrane</keyword>
<dbReference type="InterPro" id="IPR012902">
    <property type="entry name" value="N_methyl_site"/>
</dbReference>
<proteinExistence type="predicted"/>
<gene>
    <name evidence="3" type="ORF">C5Y96_10245</name>
</gene>